<dbReference type="SMART" id="SM01119">
    <property type="entry name" value="D-ser_dehydrat"/>
    <property type="match status" value="1"/>
</dbReference>
<dbReference type="OrthoDB" id="9811417at2"/>
<dbReference type="InterPro" id="IPR042208">
    <property type="entry name" value="D-ser_dehydrat-like_sf"/>
</dbReference>
<dbReference type="Gene3D" id="3.20.20.10">
    <property type="entry name" value="Alanine racemase"/>
    <property type="match status" value="1"/>
</dbReference>
<accession>A0A3D9ZR08</accession>
<comment type="similarity">
    <text evidence="1">Belongs to the DSD1 family.</text>
</comment>
<evidence type="ECO:0000256" key="2">
    <source>
        <dbReference type="ARBA" id="ARBA00023239"/>
    </source>
</evidence>
<evidence type="ECO:0000313" key="5">
    <source>
        <dbReference type="Proteomes" id="UP000256913"/>
    </source>
</evidence>
<evidence type="ECO:0000259" key="3">
    <source>
        <dbReference type="SMART" id="SM01119"/>
    </source>
</evidence>
<dbReference type="AlphaFoldDB" id="A0A3D9ZR08"/>
<comment type="caution">
    <text evidence="4">The sequence shown here is derived from an EMBL/GenBank/DDBJ whole genome shotgun (WGS) entry which is preliminary data.</text>
</comment>
<evidence type="ECO:0000313" key="4">
    <source>
        <dbReference type="EMBL" id="REF99597.1"/>
    </source>
</evidence>
<dbReference type="Pfam" id="PF01168">
    <property type="entry name" value="Ala_racemase_N"/>
    <property type="match status" value="1"/>
</dbReference>
<dbReference type="SUPFAM" id="SSF51419">
    <property type="entry name" value="PLP-binding barrel"/>
    <property type="match status" value="1"/>
</dbReference>
<dbReference type="PANTHER" id="PTHR28004:SF8">
    <property type="entry name" value="D-SERINE DEAMINASE"/>
    <property type="match status" value="1"/>
</dbReference>
<keyword evidence="2" id="KW-0456">Lyase</keyword>
<reference evidence="4 5" key="1">
    <citation type="submission" date="2018-08" db="EMBL/GenBank/DDBJ databases">
        <title>Sequencing the genomes of 1000 actinobacteria strains.</title>
        <authorList>
            <person name="Klenk H.-P."/>
        </authorList>
    </citation>
    <scope>NUCLEOTIDE SEQUENCE [LARGE SCALE GENOMIC DNA]</scope>
    <source>
        <strain evidence="4 5">DSM 44099</strain>
    </source>
</reference>
<feature type="domain" description="D-serine dehydratase-like" evidence="3">
    <location>
        <begin position="290"/>
        <end position="385"/>
    </location>
</feature>
<organism evidence="4 5">
    <name type="scientific">Asanoa ferruginea</name>
    <dbReference type="NCBI Taxonomy" id="53367"/>
    <lineage>
        <taxon>Bacteria</taxon>
        <taxon>Bacillati</taxon>
        <taxon>Actinomycetota</taxon>
        <taxon>Actinomycetes</taxon>
        <taxon>Micromonosporales</taxon>
        <taxon>Micromonosporaceae</taxon>
        <taxon>Asanoa</taxon>
    </lineage>
</organism>
<evidence type="ECO:0000256" key="1">
    <source>
        <dbReference type="ARBA" id="ARBA00005323"/>
    </source>
</evidence>
<dbReference type="Gene3D" id="2.40.37.20">
    <property type="entry name" value="D-serine dehydratase-like domain"/>
    <property type="match status" value="1"/>
</dbReference>
<proteinExistence type="inferred from homology"/>
<protein>
    <submittedName>
        <fullName evidence="4">D-serine deaminase-like pyridoxal phosphate-dependent protein</fullName>
    </submittedName>
</protein>
<dbReference type="InterPro" id="IPR001608">
    <property type="entry name" value="Ala_racemase_N"/>
</dbReference>
<dbReference type="PANTHER" id="PTHR28004">
    <property type="entry name" value="ZGC:162816-RELATED"/>
    <property type="match status" value="1"/>
</dbReference>
<dbReference type="InterPro" id="IPR051466">
    <property type="entry name" value="D-amino_acid_metab_enzyme"/>
</dbReference>
<dbReference type="InterPro" id="IPR026956">
    <property type="entry name" value="D-ser_dehydrat-like_dom"/>
</dbReference>
<dbReference type="Proteomes" id="UP000256913">
    <property type="component" value="Unassembled WGS sequence"/>
</dbReference>
<keyword evidence="5" id="KW-1185">Reference proteome</keyword>
<dbReference type="RefSeq" id="WP_116070749.1">
    <property type="nucleotide sequence ID" value="NZ_BONB01000114.1"/>
</dbReference>
<dbReference type="GO" id="GO:0016829">
    <property type="term" value="F:lyase activity"/>
    <property type="evidence" value="ECO:0007669"/>
    <property type="project" value="UniProtKB-KW"/>
</dbReference>
<dbReference type="InterPro" id="IPR029066">
    <property type="entry name" value="PLP-binding_barrel"/>
</dbReference>
<dbReference type="EMBL" id="QUMQ01000001">
    <property type="protein sequence ID" value="REF99597.1"/>
    <property type="molecule type" value="Genomic_DNA"/>
</dbReference>
<gene>
    <name evidence="4" type="ORF">DFJ67_5636</name>
</gene>
<dbReference type="Pfam" id="PF14031">
    <property type="entry name" value="D-ser_dehydrat"/>
    <property type="match status" value="1"/>
</dbReference>
<name>A0A3D9ZR08_9ACTN</name>
<sequence>MRADLPLKGLPDDPSAPGDVFDGTVALPTAVLLRDALEHNIATMARYCADNGVLLAPHGKTTMSPQLIRRQLDAGAWAVTVATAWQARTLAALGFRRLLLANEVVDAGSLSTVDTLLASHDDLELYCYADSPAALAALENGIAADRLPRLRVLVELGMPGGRTGLRDDDAALALARAVAKGPATLAGIAAFEGIVAGDSAVEEVDRLLDRMVTLARAVAGEGLAGPDPIVTVGGSAYFDRVVELVPAAVGPLGYRTVLRSGCYVTHDAGTYAELSPFGDHPRAAHRLREALLVWAVVLSTPEPGLALAGLGRRDASADSGLPVPRWRRRGTTVEPFDATVFAVNDQHAYLRLPPGSTVEVGDLVAFGISHPCTTFDKWTGIPIVEPDGTFAEIAYTYF</sequence>